<dbReference type="AlphaFoldDB" id="A0A7X2S4L4"/>
<dbReference type="InterPro" id="IPR036724">
    <property type="entry name" value="Cobalamin-bd_sf"/>
</dbReference>
<dbReference type="GO" id="GO:0031419">
    <property type="term" value="F:cobalamin binding"/>
    <property type="evidence" value="ECO:0007669"/>
    <property type="project" value="InterPro"/>
</dbReference>
<keyword evidence="3" id="KW-1185">Reference proteome</keyword>
<dbReference type="OrthoDB" id="5756833at2"/>
<dbReference type="RefSeq" id="WP_155112130.1">
    <property type="nucleotide sequence ID" value="NZ_WMIB01000007.1"/>
</dbReference>
<protein>
    <submittedName>
        <fullName evidence="2">Cobalamin-binding protein</fullName>
    </submittedName>
</protein>
<organism evidence="2 3">
    <name type="scientific">Metabacillus mangrovi</name>
    <dbReference type="NCBI Taxonomy" id="1491830"/>
    <lineage>
        <taxon>Bacteria</taxon>
        <taxon>Bacillati</taxon>
        <taxon>Bacillota</taxon>
        <taxon>Bacilli</taxon>
        <taxon>Bacillales</taxon>
        <taxon>Bacillaceae</taxon>
        <taxon>Metabacillus</taxon>
    </lineage>
</organism>
<dbReference type="InterPro" id="IPR003759">
    <property type="entry name" value="Cbl-bd_cap"/>
</dbReference>
<dbReference type="Gene3D" id="1.10.1240.10">
    <property type="entry name" value="Methionine synthase domain"/>
    <property type="match status" value="1"/>
</dbReference>
<dbReference type="Proteomes" id="UP000434639">
    <property type="component" value="Unassembled WGS sequence"/>
</dbReference>
<accession>A0A7X2S4L4</accession>
<dbReference type="SUPFAM" id="SSF52242">
    <property type="entry name" value="Cobalamin (vitamin B12)-binding domain"/>
    <property type="match status" value="1"/>
</dbReference>
<dbReference type="SUPFAM" id="SSF47644">
    <property type="entry name" value="Methionine synthase domain"/>
    <property type="match status" value="1"/>
</dbReference>
<dbReference type="PROSITE" id="PS51332">
    <property type="entry name" value="B12_BINDING"/>
    <property type="match status" value="1"/>
</dbReference>
<dbReference type="Gene3D" id="3.40.50.280">
    <property type="entry name" value="Cobalamin-binding domain"/>
    <property type="match status" value="1"/>
</dbReference>
<dbReference type="InterPro" id="IPR006158">
    <property type="entry name" value="Cobalamin-bd"/>
</dbReference>
<dbReference type="InterPro" id="IPR036594">
    <property type="entry name" value="Meth_synthase_dom"/>
</dbReference>
<comment type="caution">
    <text evidence="2">The sequence shown here is derived from an EMBL/GenBank/DDBJ whole genome shotgun (WGS) entry which is preliminary data.</text>
</comment>
<feature type="domain" description="B12-binding" evidence="1">
    <location>
        <begin position="90"/>
        <end position="217"/>
    </location>
</feature>
<reference evidence="2 3" key="1">
    <citation type="journal article" date="2017" name="Int. J. Syst. Evol. Microbiol.">
        <title>Bacillus mangrovi sp. nov., isolated from a sediment sample from a mangrove forest.</title>
        <authorList>
            <person name="Gupta V."/>
            <person name="Singh P.K."/>
            <person name="Korpole S."/>
            <person name="Tanuku N.R.S."/>
            <person name="Pinnaka A.K."/>
        </authorList>
    </citation>
    <scope>NUCLEOTIDE SEQUENCE [LARGE SCALE GENOMIC DNA]</scope>
    <source>
        <strain evidence="2 3">KCTC 33872</strain>
    </source>
</reference>
<evidence type="ECO:0000259" key="1">
    <source>
        <dbReference type="PROSITE" id="PS51332"/>
    </source>
</evidence>
<name>A0A7X2S4L4_9BACI</name>
<dbReference type="Pfam" id="PF02607">
    <property type="entry name" value="B12-binding_2"/>
    <property type="match status" value="1"/>
</dbReference>
<gene>
    <name evidence="2" type="ORF">GKZ89_09300</name>
</gene>
<proteinExistence type="predicted"/>
<dbReference type="Pfam" id="PF02310">
    <property type="entry name" value="B12-binding"/>
    <property type="match status" value="1"/>
</dbReference>
<evidence type="ECO:0000313" key="3">
    <source>
        <dbReference type="Proteomes" id="UP000434639"/>
    </source>
</evidence>
<sequence>MNTPQKFAWMLLDGDHESAWDLIQRQMDNGAGTVQIFEDLITEAMRYVGVLWENNEVTVADEHLATSTCDYLLTKYQYYVRERIPHENSRKKAMFLCVQDEDHFIGLKLVHILFEENGWETKFMGPNLPLEYALSAAKKWQPEVIGLSFSLSYRASVLKNYIEEFEGLESAPSVLLGGRLLATSDFRKYGSEKTCFVPSLTQLVDWFDLVRSGGERIVK</sequence>
<dbReference type="EMBL" id="WMIB01000007">
    <property type="protein sequence ID" value="MTH53598.1"/>
    <property type="molecule type" value="Genomic_DNA"/>
</dbReference>
<dbReference type="GO" id="GO:0046872">
    <property type="term" value="F:metal ion binding"/>
    <property type="evidence" value="ECO:0007669"/>
    <property type="project" value="InterPro"/>
</dbReference>
<evidence type="ECO:0000313" key="2">
    <source>
        <dbReference type="EMBL" id="MTH53598.1"/>
    </source>
</evidence>